<keyword evidence="4 7" id="KW-0812">Transmembrane</keyword>
<dbReference type="GO" id="GO:0022857">
    <property type="term" value="F:transmembrane transporter activity"/>
    <property type="evidence" value="ECO:0007669"/>
    <property type="project" value="InterPro"/>
</dbReference>
<evidence type="ECO:0000256" key="2">
    <source>
        <dbReference type="ARBA" id="ARBA00022448"/>
    </source>
</evidence>
<dbReference type="InterPro" id="IPR050171">
    <property type="entry name" value="MFS_Transporters"/>
</dbReference>
<dbReference type="InterPro" id="IPR020846">
    <property type="entry name" value="MFS_dom"/>
</dbReference>
<feature type="transmembrane region" description="Helical" evidence="7">
    <location>
        <begin position="80"/>
        <end position="99"/>
    </location>
</feature>
<feature type="domain" description="Major facilitator superfamily (MFS) profile" evidence="8">
    <location>
        <begin position="13"/>
        <end position="391"/>
    </location>
</feature>
<dbReference type="KEGG" id="haa:A5892_19620"/>
<dbReference type="CDD" id="cd17472">
    <property type="entry name" value="MFS_YajR_like"/>
    <property type="match status" value="1"/>
</dbReference>
<feature type="transmembrane region" description="Helical" evidence="7">
    <location>
        <begin position="136"/>
        <end position="158"/>
    </location>
</feature>
<dbReference type="InterPro" id="IPR011701">
    <property type="entry name" value="MFS"/>
</dbReference>
<feature type="transmembrane region" description="Helical" evidence="7">
    <location>
        <begin position="368"/>
        <end position="385"/>
    </location>
</feature>
<proteinExistence type="predicted"/>
<dbReference type="GO" id="GO:0005886">
    <property type="term" value="C:plasma membrane"/>
    <property type="evidence" value="ECO:0007669"/>
    <property type="project" value="UniProtKB-SubCell"/>
</dbReference>
<dbReference type="Proteomes" id="UP000077875">
    <property type="component" value="Chromosome"/>
</dbReference>
<evidence type="ECO:0000259" key="8">
    <source>
        <dbReference type="PROSITE" id="PS50850"/>
    </source>
</evidence>
<sequence>MKRSPLLGSELRAISGLSTLYAIRMLGLFMILPVLTLYSEHLAHATPVLIGLALGAYGLTQALLQVPFGMLSDRIGRKSVIAFGLLLLLIGSVIAANATSIYGVILGRCLQGSGAVSGVIMALLADRTREEVRTSAMAVIGMSIGVSIGTSMVIGPVLAHRFGLAGVFWSTALMAALGMLVLWRLIPKAPERSHKDVGMDMHQLRNILARTDLLRLDLSIFALHAILTALFVVLPLKLIALGIASESHGWVYLPIMASAFVAMTPLIIIAEKRRKMRPIFIGTVVLLVPVLSGMFALPDHSRGLIALLWLFFVAFNLLEATLPSMVSKLAPAGGKGTALSLYSTSQFLGTTVGGSVGGLIAGAFGTDAIFLFAALVALGWLGCIWRMPSPRYLSSEIVPLGQQRGDTQQLLERLLAIRGVADAMIVKEEGVAYLKIDRDHFDAESLEAALRPTAA</sequence>
<protein>
    <submittedName>
        <fullName evidence="9">MFS transporter</fullName>
    </submittedName>
</protein>
<dbReference type="PANTHER" id="PTHR23517:SF2">
    <property type="entry name" value="MULTIDRUG RESISTANCE PROTEIN MDTH"/>
    <property type="match status" value="1"/>
</dbReference>
<feature type="transmembrane region" description="Helical" evidence="7">
    <location>
        <begin position="220"/>
        <end position="244"/>
    </location>
</feature>
<organism evidence="9 10">
    <name type="scientific">Halotalea alkalilenta</name>
    <dbReference type="NCBI Taxonomy" id="376489"/>
    <lineage>
        <taxon>Bacteria</taxon>
        <taxon>Pseudomonadati</taxon>
        <taxon>Pseudomonadota</taxon>
        <taxon>Gammaproteobacteria</taxon>
        <taxon>Oceanospirillales</taxon>
        <taxon>Halomonadaceae</taxon>
        <taxon>Halotalea</taxon>
    </lineage>
</organism>
<keyword evidence="6 7" id="KW-0472">Membrane</keyword>
<evidence type="ECO:0000256" key="7">
    <source>
        <dbReference type="SAM" id="Phobius"/>
    </source>
</evidence>
<feature type="transmembrane region" description="Helical" evidence="7">
    <location>
        <begin position="250"/>
        <end position="270"/>
    </location>
</feature>
<feature type="transmembrane region" description="Helical" evidence="7">
    <location>
        <begin position="279"/>
        <end position="297"/>
    </location>
</feature>
<dbReference type="InterPro" id="IPR036259">
    <property type="entry name" value="MFS_trans_sf"/>
</dbReference>
<dbReference type="PROSITE" id="PS50850">
    <property type="entry name" value="MFS"/>
    <property type="match status" value="1"/>
</dbReference>
<keyword evidence="3" id="KW-1003">Cell membrane</keyword>
<dbReference type="Gene3D" id="3.30.70.100">
    <property type="match status" value="1"/>
</dbReference>
<feature type="transmembrane region" description="Helical" evidence="7">
    <location>
        <begin position="303"/>
        <end position="326"/>
    </location>
</feature>
<dbReference type="Gene3D" id="1.20.1250.20">
    <property type="entry name" value="MFS general substrate transporter like domains"/>
    <property type="match status" value="1"/>
</dbReference>
<accession>A0A172YJI8</accession>
<evidence type="ECO:0000256" key="1">
    <source>
        <dbReference type="ARBA" id="ARBA00004651"/>
    </source>
</evidence>
<keyword evidence="10" id="KW-1185">Reference proteome</keyword>
<feature type="transmembrane region" description="Helical" evidence="7">
    <location>
        <begin position="45"/>
        <end position="68"/>
    </location>
</feature>
<dbReference type="EMBL" id="CP015243">
    <property type="protein sequence ID" value="ANF59398.1"/>
    <property type="molecule type" value="Genomic_DNA"/>
</dbReference>
<dbReference type="AlphaFoldDB" id="A0A172YJI8"/>
<evidence type="ECO:0000256" key="3">
    <source>
        <dbReference type="ARBA" id="ARBA00022475"/>
    </source>
</evidence>
<feature type="transmembrane region" description="Helical" evidence="7">
    <location>
        <begin position="164"/>
        <end position="186"/>
    </location>
</feature>
<dbReference type="InterPro" id="IPR054152">
    <property type="entry name" value="YajR_YAM"/>
</dbReference>
<dbReference type="Pfam" id="PF21987">
    <property type="entry name" value="YajR_YAM"/>
    <property type="match status" value="1"/>
</dbReference>
<feature type="transmembrane region" description="Helical" evidence="7">
    <location>
        <begin position="21"/>
        <end position="39"/>
    </location>
</feature>
<dbReference type="STRING" id="376489.A5892_19620"/>
<reference evidence="9 10" key="1">
    <citation type="submission" date="2016-04" db="EMBL/GenBank/DDBJ databases">
        <title>Complete Genome Sequence of Halotalea alkalilenta IHB B 13600.</title>
        <authorList>
            <person name="Swarnkar M.K."/>
            <person name="Sharma A."/>
            <person name="Kaushal K."/>
            <person name="Soni R."/>
            <person name="Rana S."/>
            <person name="Singh A.K."/>
            <person name="Gulati A."/>
        </authorList>
    </citation>
    <scope>NUCLEOTIDE SEQUENCE [LARGE SCALE GENOMIC DNA]</scope>
    <source>
        <strain evidence="9 10">IHB B 13600</strain>
    </source>
</reference>
<gene>
    <name evidence="9" type="ORF">A5892_19620</name>
</gene>
<name>A0A172YJI8_9GAMM</name>
<comment type="subcellular location">
    <subcellularLocation>
        <location evidence="1">Cell membrane</location>
        <topology evidence="1">Multi-pass membrane protein</topology>
    </subcellularLocation>
</comment>
<dbReference type="Pfam" id="PF07690">
    <property type="entry name" value="MFS_1"/>
    <property type="match status" value="1"/>
</dbReference>
<keyword evidence="2" id="KW-0813">Transport</keyword>
<dbReference type="SUPFAM" id="SSF103473">
    <property type="entry name" value="MFS general substrate transporter"/>
    <property type="match status" value="1"/>
</dbReference>
<dbReference type="PANTHER" id="PTHR23517">
    <property type="entry name" value="RESISTANCE PROTEIN MDTM, PUTATIVE-RELATED-RELATED"/>
    <property type="match status" value="1"/>
</dbReference>
<evidence type="ECO:0000256" key="5">
    <source>
        <dbReference type="ARBA" id="ARBA00022989"/>
    </source>
</evidence>
<dbReference type="RefSeq" id="WP_064124208.1">
    <property type="nucleotide sequence ID" value="NZ_CP015243.1"/>
</dbReference>
<keyword evidence="5 7" id="KW-1133">Transmembrane helix</keyword>
<evidence type="ECO:0000256" key="6">
    <source>
        <dbReference type="ARBA" id="ARBA00023136"/>
    </source>
</evidence>
<evidence type="ECO:0000313" key="9">
    <source>
        <dbReference type="EMBL" id="ANF59398.1"/>
    </source>
</evidence>
<evidence type="ECO:0000313" key="10">
    <source>
        <dbReference type="Proteomes" id="UP000077875"/>
    </source>
</evidence>
<evidence type="ECO:0000256" key="4">
    <source>
        <dbReference type="ARBA" id="ARBA00022692"/>
    </source>
</evidence>